<dbReference type="PANTHER" id="PTHR41878:SF1">
    <property type="entry name" value="TNPR PROTEIN"/>
    <property type="match status" value="1"/>
</dbReference>
<organism evidence="2 3">
    <name type="scientific">Magnetospirillum sulfuroxidans</name>
    <dbReference type="NCBI Taxonomy" id="611300"/>
    <lineage>
        <taxon>Bacteria</taxon>
        <taxon>Pseudomonadati</taxon>
        <taxon>Pseudomonadota</taxon>
        <taxon>Alphaproteobacteria</taxon>
        <taxon>Rhodospirillales</taxon>
        <taxon>Rhodospirillaceae</taxon>
        <taxon>Magnetospirillum</taxon>
    </lineage>
</organism>
<dbReference type="SUPFAM" id="SSF159941">
    <property type="entry name" value="MM3350-like"/>
    <property type="match status" value="1"/>
</dbReference>
<dbReference type="Pfam" id="PF07929">
    <property type="entry name" value="PRiA4_ORF3"/>
    <property type="match status" value="1"/>
</dbReference>
<dbReference type="InterPro" id="IPR024047">
    <property type="entry name" value="MM3350-like_sf"/>
</dbReference>
<dbReference type="Gene3D" id="3.10.290.30">
    <property type="entry name" value="MM3350-like"/>
    <property type="match status" value="1"/>
</dbReference>
<comment type="caution">
    <text evidence="2">The sequence shown here is derived from an EMBL/GenBank/DDBJ whole genome shotgun (WGS) entry which is preliminary data.</text>
</comment>
<dbReference type="RefSeq" id="WP_211547934.1">
    <property type="nucleotide sequence ID" value="NZ_JAGTUF010000006.1"/>
</dbReference>
<evidence type="ECO:0000313" key="2">
    <source>
        <dbReference type="EMBL" id="MBR9971807.1"/>
    </source>
</evidence>
<dbReference type="EMBL" id="JAGTUF010000006">
    <property type="protein sequence ID" value="MBR9971807.1"/>
    <property type="molecule type" value="Genomic_DNA"/>
</dbReference>
<dbReference type="Proteomes" id="UP000680714">
    <property type="component" value="Unassembled WGS sequence"/>
</dbReference>
<protein>
    <submittedName>
        <fullName evidence="2">Plasmid pRiA4b ORF-3 family protein</fullName>
    </submittedName>
</protein>
<evidence type="ECO:0000259" key="1">
    <source>
        <dbReference type="Pfam" id="PF07929"/>
    </source>
</evidence>
<name>A0ABS5IBK4_9PROT</name>
<dbReference type="PANTHER" id="PTHR41878">
    <property type="entry name" value="LEXA REPRESSOR-RELATED"/>
    <property type="match status" value="1"/>
</dbReference>
<sequence length="213" mass="24233">MNRSAKSAFESYNEIATIRIELVDSDPLIWREVEVPTSITLKVLHDVIQAVMGWFDCHLWEFTIGERRYGLPPDEDWGTEPRFEAAKVRLRDVVSSGSTTIDYLYDFGDSWEHRLTVTNIRQGDPDRSCPRYVGGEQNAPPEDCGGLPGFYEILSAVADPDHPDHAEMVDWFDDYAPDTFDDLPIKYTLGRIANQRNAVRVRLAKKKATPSPD</sequence>
<feature type="domain" description="Plasmid pRiA4b Orf3-like" evidence="1">
    <location>
        <begin position="15"/>
        <end position="181"/>
    </location>
</feature>
<gene>
    <name evidence="2" type="ORF">KEC16_08770</name>
</gene>
<accession>A0ABS5IBK4</accession>
<proteinExistence type="predicted"/>
<evidence type="ECO:0000313" key="3">
    <source>
        <dbReference type="Proteomes" id="UP000680714"/>
    </source>
</evidence>
<dbReference type="InterPro" id="IPR012912">
    <property type="entry name" value="Plasmid_pRiA4b_Orf3-like"/>
</dbReference>
<reference evidence="2 3" key="1">
    <citation type="submission" date="2021-04" db="EMBL/GenBank/DDBJ databases">
        <title>Magnetospirillum sulfuroxidans sp. nov., a facultative chemolithoautotrophic sulfur-oxidizing alphaproteobacterium isolated from freshwater sediment and proposals for Paramagetospirillum gen. nov., and Magnetospirillaceae fam. nov.</title>
        <authorList>
            <person name="Koziaeva V."/>
            <person name="Geelhoed J.S."/>
            <person name="Sorokin D.Y."/>
            <person name="Grouzdev D.S."/>
        </authorList>
    </citation>
    <scope>NUCLEOTIDE SEQUENCE [LARGE SCALE GENOMIC DNA]</scope>
    <source>
        <strain evidence="2 3">J10</strain>
    </source>
</reference>
<keyword evidence="3" id="KW-1185">Reference proteome</keyword>